<evidence type="ECO:0000256" key="4">
    <source>
        <dbReference type="ARBA" id="ARBA00022989"/>
    </source>
</evidence>
<evidence type="ECO:0000256" key="6">
    <source>
        <dbReference type="SAM" id="Phobius"/>
    </source>
</evidence>
<proteinExistence type="predicted"/>
<gene>
    <name evidence="8" type="ORF">EHV10_11355</name>
</gene>
<dbReference type="Pfam" id="PF06081">
    <property type="entry name" value="ArAE_1"/>
    <property type="match status" value="1"/>
</dbReference>
<dbReference type="InterPro" id="IPR052984">
    <property type="entry name" value="UPF0421"/>
</dbReference>
<organism evidence="8 9">
    <name type="scientific">Lachnoanaerobaculum gingivalis</name>
    <dbReference type="NCBI Taxonomy" id="2490855"/>
    <lineage>
        <taxon>Bacteria</taxon>
        <taxon>Bacillati</taxon>
        <taxon>Bacillota</taxon>
        <taxon>Clostridia</taxon>
        <taxon>Lachnospirales</taxon>
        <taxon>Lachnospiraceae</taxon>
        <taxon>Lachnoanaerobaculum</taxon>
    </lineage>
</organism>
<keyword evidence="9" id="KW-1185">Reference proteome</keyword>
<dbReference type="Gene3D" id="1.20.120.940">
    <property type="entry name" value="Putative aromatic acid exporter, C-terminal domain"/>
    <property type="match status" value="1"/>
</dbReference>
<keyword evidence="2" id="KW-1003">Cell membrane</keyword>
<keyword evidence="3 6" id="KW-0812">Transmembrane</keyword>
<evidence type="ECO:0000256" key="3">
    <source>
        <dbReference type="ARBA" id="ARBA00022692"/>
    </source>
</evidence>
<keyword evidence="5 6" id="KW-0472">Membrane</keyword>
<protein>
    <submittedName>
        <fullName evidence="8">Aromatic acid exporter family protein</fullName>
    </submittedName>
</protein>
<evidence type="ECO:0000256" key="1">
    <source>
        <dbReference type="ARBA" id="ARBA00004651"/>
    </source>
</evidence>
<dbReference type="PANTHER" id="PTHR40064">
    <property type="entry name" value="MEMBRANE PROTEIN-RELATED"/>
    <property type="match status" value="1"/>
</dbReference>
<accession>A0A3P3QVV9</accession>
<dbReference type="PANTHER" id="PTHR40064:SF1">
    <property type="entry name" value="MEMBRANE PROTEIN"/>
    <property type="match status" value="1"/>
</dbReference>
<dbReference type="GO" id="GO:0005886">
    <property type="term" value="C:plasma membrane"/>
    <property type="evidence" value="ECO:0007669"/>
    <property type="project" value="UniProtKB-SubCell"/>
</dbReference>
<name>A0A3P3QVV9_9FIRM</name>
<feature type="transmembrane region" description="Helical" evidence="6">
    <location>
        <begin position="12"/>
        <end position="35"/>
    </location>
</feature>
<dbReference type="Pfam" id="PF11728">
    <property type="entry name" value="ArAE_1_C"/>
    <property type="match status" value="1"/>
</dbReference>
<dbReference type="EMBL" id="RRCO01000005">
    <property type="protein sequence ID" value="RRJ24858.1"/>
    <property type="molecule type" value="Genomic_DNA"/>
</dbReference>
<evidence type="ECO:0000259" key="7">
    <source>
        <dbReference type="Pfam" id="PF11728"/>
    </source>
</evidence>
<reference evidence="8 9" key="1">
    <citation type="submission" date="2018-11" db="EMBL/GenBank/DDBJ databases">
        <title>Genome sequencing of Lachnoanaerobaculum sp. KCOM 2030 (= ChDC B114).</title>
        <authorList>
            <person name="Kook J.-K."/>
            <person name="Park S.-N."/>
            <person name="Lim Y.K."/>
        </authorList>
    </citation>
    <scope>NUCLEOTIDE SEQUENCE [LARGE SCALE GENOMIC DNA]</scope>
    <source>
        <strain evidence="8 9">KCOM 2030</strain>
    </source>
</reference>
<comment type="subcellular location">
    <subcellularLocation>
        <location evidence="1">Cell membrane</location>
        <topology evidence="1">Multi-pass membrane protein</topology>
    </subcellularLocation>
</comment>
<dbReference type="RefSeq" id="WP_128674737.1">
    <property type="nucleotide sequence ID" value="NZ_RRCO01000005.1"/>
</dbReference>
<feature type="transmembrane region" description="Helical" evidence="6">
    <location>
        <begin position="55"/>
        <end position="74"/>
    </location>
</feature>
<feature type="transmembrane region" description="Helical" evidence="6">
    <location>
        <begin position="81"/>
        <end position="100"/>
    </location>
</feature>
<feature type="domain" description="Putative aromatic acid exporter C-terminal" evidence="7">
    <location>
        <begin position="151"/>
        <end position="315"/>
    </location>
</feature>
<dbReference type="InterPro" id="IPR038323">
    <property type="entry name" value="ArAE_1_C_sf"/>
</dbReference>
<evidence type="ECO:0000256" key="2">
    <source>
        <dbReference type="ARBA" id="ARBA00022475"/>
    </source>
</evidence>
<sequence>MAYFKNINLIKVIKIAVGTGLAIFIADTFGLNYSVSAGMITLLSIQDTKKSTIKIALKRIAAFVLSMLISFAVFSLFGYDILALVCCLLVFVAACMVFDLNEGLSPCAVLVTHIMAEKYMSFDIVKSEAALMLIGTSVGILLNMYMPRNLKNIREYQVKIENEIKYMLDTLVGFLSDENNRVELEYDFDALDKLIDSAISKSYIDKDNILSYDLEYFINYMEMRKSQIMTLRYIFDQGKGMKTRPSQARDLAELIFNLVPKLHESYNAVNALMDLYFVKEKMKNSELPKSREEFEDRAIIHSIVVNFEQFLEIKREFAANLSEEEKNIFWDR</sequence>
<feature type="transmembrane region" description="Helical" evidence="6">
    <location>
        <begin position="129"/>
        <end position="146"/>
    </location>
</feature>
<dbReference type="OrthoDB" id="357521at2"/>
<comment type="caution">
    <text evidence="8">The sequence shown here is derived from an EMBL/GenBank/DDBJ whole genome shotgun (WGS) entry which is preliminary data.</text>
</comment>
<dbReference type="InterPro" id="IPR010343">
    <property type="entry name" value="ArAE_1"/>
</dbReference>
<evidence type="ECO:0000313" key="9">
    <source>
        <dbReference type="Proteomes" id="UP000272490"/>
    </source>
</evidence>
<keyword evidence="4 6" id="KW-1133">Transmembrane helix</keyword>
<dbReference type="Proteomes" id="UP000272490">
    <property type="component" value="Unassembled WGS sequence"/>
</dbReference>
<evidence type="ECO:0000256" key="5">
    <source>
        <dbReference type="ARBA" id="ARBA00023136"/>
    </source>
</evidence>
<dbReference type="AlphaFoldDB" id="A0A3P3QVV9"/>
<evidence type="ECO:0000313" key="8">
    <source>
        <dbReference type="EMBL" id="RRJ24858.1"/>
    </source>
</evidence>
<dbReference type="InterPro" id="IPR021062">
    <property type="entry name" value="ArAE_1_C"/>
</dbReference>